<evidence type="ECO:0000259" key="2">
    <source>
        <dbReference type="PROSITE" id="PS51737"/>
    </source>
</evidence>
<dbReference type="GO" id="GO:0000150">
    <property type="term" value="F:DNA strand exchange activity"/>
    <property type="evidence" value="ECO:0007669"/>
    <property type="project" value="InterPro"/>
</dbReference>
<evidence type="ECO:0000259" key="1">
    <source>
        <dbReference type="PROSITE" id="PS51736"/>
    </source>
</evidence>
<dbReference type="Gene3D" id="3.40.50.1390">
    <property type="entry name" value="Resolvase, N-terminal catalytic domain"/>
    <property type="match status" value="1"/>
</dbReference>
<organism evidence="3">
    <name type="scientific">mine drainage metagenome</name>
    <dbReference type="NCBI Taxonomy" id="410659"/>
    <lineage>
        <taxon>unclassified sequences</taxon>
        <taxon>metagenomes</taxon>
        <taxon>ecological metagenomes</taxon>
    </lineage>
</organism>
<reference evidence="3" key="1">
    <citation type="submission" date="2013-08" db="EMBL/GenBank/DDBJ databases">
        <authorList>
            <person name="Mendez C."/>
            <person name="Richter M."/>
            <person name="Ferrer M."/>
            <person name="Sanchez J."/>
        </authorList>
    </citation>
    <scope>NUCLEOTIDE SEQUENCE</scope>
</reference>
<dbReference type="InterPro" id="IPR006119">
    <property type="entry name" value="Resolv_N"/>
</dbReference>
<dbReference type="InterPro" id="IPR025827">
    <property type="entry name" value="Zn_ribbon_recom_dom"/>
</dbReference>
<dbReference type="EMBL" id="AUZX01015792">
    <property type="protein sequence ID" value="EQD28067.1"/>
    <property type="molecule type" value="Genomic_DNA"/>
</dbReference>
<reference evidence="3" key="2">
    <citation type="journal article" date="2014" name="ISME J.">
        <title>Microbial stratification in low pH oxic and suboxic macroscopic growths along an acid mine drainage.</title>
        <authorList>
            <person name="Mendez-Garcia C."/>
            <person name="Mesa V."/>
            <person name="Sprenger R.R."/>
            <person name="Richter M."/>
            <person name="Diez M.S."/>
            <person name="Solano J."/>
            <person name="Bargiela R."/>
            <person name="Golyshina O.V."/>
            <person name="Manteca A."/>
            <person name="Ramos J.L."/>
            <person name="Gallego J.R."/>
            <person name="Llorente I."/>
            <person name="Martins Dos Santos V.A."/>
            <person name="Jensen O.N."/>
            <person name="Pelaez A.I."/>
            <person name="Sanchez J."/>
            <person name="Ferrer M."/>
        </authorList>
    </citation>
    <scope>NUCLEOTIDE SEQUENCE</scope>
</reference>
<dbReference type="InterPro" id="IPR050639">
    <property type="entry name" value="SSR_resolvase"/>
</dbReference>
<dbReference type="Gene3D" id="3.90.1750.20">
    <property type="entry name" value="Putative Large Serine Recombinase, Chain B, Domain 2"/>
    <property type="match status" value="1"/>
</dbReference>
<dbReference type="PROSITE" id="PS51736">
    <property type="entry name" value="RECOMBINASES_3"/>
    <property type="match status" value="1"/>
</dbReference>
<dbReference type="SMART" id="SM00857">
    <property type="entry name" value="Resolvase"/>
    <property type="match status" value="1"/>
</dbReference>
<dbReference type="GO" id="GO:0003677">
    <property type="term" value="F:DNA binding"/>
    <property type="evidence" value="ECO:0007669"/>
    <property type="project" value="InterPro"/>
</dbReference>
<dbReference type="AlphaFoldDB" id="T0Y8E9"/>
<dbReference type="Pfam" id="PF07508">
    <property type="entry name" value="Recombinase"/>
    <property type="match status" value="1"/>
</dbReference>
<dbReference type="Pfam" id="PF00239">
    <property type="entry name" value="Resolvase"/>
    <property type="match status" value="1"/>
</dbReference>
<evidence type="ECO:0000313" key="3">
    <source>
        <dbReference type="EMBL" id="EQD28067.1"/>
    </source>
</evidence>
<dbReference type="InterPro" id="IPR011109">
    <property type="entry name" value="DNA_bind_recombinase_dom"/>
</dbReference>
<dbReference type="CDD" id="cd00338">
    <property type="entry name" value="Ser_Recombinase"/>
    <property type="match status" value="1"/>
</dbReference>
<feature type="non-terminal residue" evidence="3">
    <location>
        <position position="409"/>
    </location>
</feature>
<accession>T0Y8E9</accession>
<dbReference type="InterPro" id="IPR036162">
    <property type="entry name" value="Resolvase-like_N_sf"/>
</dbReference>
<proteinExistence type="predicted"/>
<protein>
    <submittedName>
        <fullName evidence="3">Transposase</fullName>
    </submittedName>
</protein>
<dbReference type="InterPro" id="IPR038109">
    <property type="entry name" value="DNA_bind_recomb_sf"/>
</dbReference>
<feature type="domain" description="Resolvase/invertase-type recombinase catalytic" evidence="1">
    <location>
        <begin position="12"/>
        <end position="161"/>
    </location>
</feature>
<dbReference type="PANTHER" id="PTHR30461:SF23">
    <property type="entry name" value="DNA RECOMBINASE-RELATED"/>
    <property type="match status" value="1"/>
</dbReference>
<dbReference type="PANTHER" id="PTHR30461">
    <property type="entry name" value="DNA-INVERTASE FROM LAMBDOID PROPHAGE"/>
    <property type="match status" value="1"/>
</dbReference>
<sequence length="409" mass="46194">MSKIGAEHLSRQACVYIRQSSPGQVQNNLESQRLQYALADRARVLGWRDVQVIDEDLGTSGSGTAHRVGFERLLSGLCEGKMGAVLSMEASRLSRNGRDWHTLLEFCSVVGALLIDAEGIYDPRQINDRLLLGMKGTISEMEVASFRQRAQAAIEQKAQRGELFMRVPIGYLRTADDRIEKDPDERVRATLDLIFRKFAELTSARRLYLWLREQQIKLPINRGVKGERQIIWQVPSYWAVLSVLKNPTYAGAYAYGRSKSVVRLEDGRKRTARIRHRRCEDWAILLTEHHEGYIDWSVYQSNQAMIAHNDNSKGDQVRGSIRRGVALLSGLLRCGHCGAKLHADYPRPDVVRYTCVSHVFDTGASCRLMFGGGRADYLVAEQVLRTIQPLGLEAATQAVESHRDAQDER</sequence>
<name>T0Y8E9_9ZZZZ</name>
<dbReference type="PROSITE" id="PS51737">
    <property type="entry name" value="RECOMBINASE_DNA_BIND"/>
    <property type="match status" value="1"/>
</dbReference>
<dbReference type="Pfam" id="PF13408">
    <property type="entry name" value="Zn_ribbon_recom"/>
    <property type="match status" value="1"/>
</dbReference>
<comment type="caution">
    <text evidence="3">The sequence shown here is derived from an EMBL/GenBank/DDBJ whole genome shotgun (WGS) entry which is preliminary data.</text>
</comment>
<gene>
    <name evidence="3" type="ORF">B1A_21364</name>
</gene>
<feature type="domain" description="Recombinase" evidence="2">
    <location>
        <begin position="168"/>
        <end position="312"/>
    </location>
</feature>
<dbReference type="SUPFAM" id="SSF53041">
    <property type="entry name" value="Resolvase-like"/>
    <property type="match status" value="1"/>
</dbReference>